<evidence type="ECO:0000256" key="4">
    <source>
        <dbReference type="ARBA" id="ARBA00023125"/>
    </source>
</evidence>
<dbReference type="NCBIfam" id="TIGR02937">
    <property type="entry name" value="sigma70-ECF"/>
    <property type="match status" value="1"/>
</dbReference>
<dbReference type="Proteomes" id="UP000537260">
    <property type="component" value="Unassembled WGS sequence"/>
</dbReference>
<dbReference type="InterPro" id="IPR007627">
    <property type="entry name" value="RNA_pol_sigma70_r2"/>
</dbReference>
<keyword evidence="2 6" id="KW-0805">Transcription regulation</keyword>
<evidence type="ECO:0000259" key="8">
    <source>
        <dbReference type="Pfam" id="PF08281"/>
    </source>
</evidence>
<dbReference type="InterPro" id="IPR036388">
    <property type="entry name" value="WH-like_DNA-bd_sf"/>
</dbReference>
<keyword evidence="5 6" id="KW-0804">Transcription</keyword>
<protein>
    <recommendedName>
        <fullName evidence="6">RNA polymerase sigma factor</fullName>
    </recommendedName>
</protein>
<dbReference type="SUPFAM" id="SSF88946">
    <property type="entry name" value="Sigma2 domain of RNA polymerase sigma factors"/>
    <property type="match status" value="1"/>
</dbReference>
<evidence type="ECO:0000313" key="9">
    <source>
        <dbReference type="EMBL" id="NYJ19406.1"/>
    </source>
</evidence>
<feature type="domain" description="RNA polymerase sigma-70 region 2" evidence="7">
    <location>
        <begin position="26"/>
        <end position="94"/>
    </location>
</feature>
<proteinExistence type="inferred from homology"/>
<name>A0A7Z0ED06_9MICO</name>
<comment type="similarity">
    <text evidence="1 6">Belongs to the sigma-70 factor family. ECF subfamily.</text>
</comment>
<dbReference type="Pfam" id="PF08281">
    <property type="entry name" value="Sigma70_r4_2"/>
    <property type="match status" value="1"/>
</dbReference>
<keyword evidence="3 6" id="KW-0731">Sigma factor</keyword>
<dbReference type="PROSITE" id="PS01063">
    <property type="entry name" value="SIGMA70_ECF"/>
    <property type="match status" value="1"/>
</dbReference>
<evidence type="ECO:0000256" key="5">
    <source>
        <dbReference type="ARBA" id="ARBA00023163"/>
    </source>
</evidence>
<sequence length="182" mass="20001">MTAFHDDSALSLAFCSGDERALSDAYERWAPLVHTLALRSLGSTADAEDVTQQVFISAWRGRATFDSDRGALGSWLVGITRRRIADALEARSRTQRVHDASAHAAITASHVVDGDLVDRLVLADELARLEEVPRQVMTLAFYGEFTHSEIADTTGLPLGTVKSHIRRSLSRLRTRLEVNDAS</sequence>
<dbReference type="GO" id="GO:0003677">
    <property type="term" value="F:DNA binding"/>
    <property type="evidence" value="ECO:0007669"/>
    <property type="project" value="UniProtKB-KW"/>
</dbReference>
<dbReference type="GO" id="GO:0006352">
    <property type="term" value="P:DNA-templated transcription initiation"/>
    <property type="evidence" value="ECO:0007669"/>
    <property type="project" value="InterPro"/>
</dbReference>
<keyword evidence="4 6" id="KW-0238">DNA-binding</keyword>
<evidence type="ECO:0000256" key="6">
    <source>
        <dbReference type="RuleBase" id="RU000716"/>
    </source>
</evidence>
<dbReference type="InterPro" id="IPR013249">
    <property type="entry name" value="RNA_pol_sigma70_r4_t2"/>
</dbReference>
<dbReference type="InterPro" id="IPR013324">
    <property type="entry name" value="RNA_pol_sigma_r3/r4-like"/>
</dbReference>
<accession>A0A7Z0ED06</accession>
<evidence type="ECO:0000313" key="10">
    <source>
        <dbReference type="Proteomes" id="UP000537260"/>
    </source>
</evidence>
<evidence type="ECO:0000256" key="2">
    <source>
        <dbReference type="ARBA" id="ARBA00023015"/>
    </source>
</evidence>
<dbReference type="Gene3D" id="1.10.10.10">
    <property type="entry name" value="Winged helix-like DNA-binding domain superfamily/Winged helix DNA-binding domain"/>
    <property type="match status" value="1"/>
</dbReference>
<comment type="caution">
    <text evidence="9">The sequence shown here is derived from an EMBL/GenBank/DDBJ whole genome shotgun (WGS) entry which is preliminary data.</text>
</comment>
<dbReference type="InterPro" id="IPR000838">
    <property type="entry name" value="RNA_pol_sigma70_ECF_CS"/>
</dbReference>
<gene>
    <name evidence="9" type="ORF">HNR05_001197</name>
</gene>
<dbReference type="Gene3D" id="1.10.1740.10">
    <property type="match status" value="1"/>
</dbReference>
<evidence type="ECO:0000256" key="3">
    <source>
        <dbReference type="ARBA" id="ARBA00023082"/>
    </source>
</evidence>
<dbReference type="AlphaFoldDB" id="A0A7Z0ED06"/>
<reference evidence="9 10" key="1">
    <citation type="submission" date="2020-07" db="EMBL/GenBank/DDBJ databases">
        <title>Sequencing the genomes of 1000 actinobacteria strains.</title>
        <authorList>
            <person name="Klenk H.-P."/>
        </authorList>
    </citation>
    <scope>NUCLEOTIDE SEQUENCE [LARGE SCALE GENOMIC DNA]</scope>
    <source>
        <strain evidence="9 10">LI1</strain>
    </source>
</reference>
<dbReference type="EMBL" id="JACCFM010000001">
    <property type="protein sequence ID" value="NYJ19406.1"/>
    <property type="molecule type" value="Genomic_DNA"/>
</dbReference>
<evidence type="ECO:0000256" key="1">
    <source>
        <dbReference type="ARBA" id="ARBA00010641"/>
    </source>
</evidence>
<dbReference type="InterPro" id="IPR039425">
    <property type="entry name" value="RNA_pol_sigma-70-like"/>
</dbReference>
<dbReference type="GO" id="GO:0016987">
    <property type="term" value="F:sigma factor activity"/>
    <property type="evidence" value="ECO:0007669"/>
    <property type="project" value="UniProtKB-KW"/>
</dbReference>
<dbReference type="SUPFAM" id="SSF88659">
    <property type="entry name" value="Sigma3 and sigma4 domains of RNA polymerase sigma factors"/>
    <property type="match status" value="1"/>
</dbReference>
<feature type="domain" description="RNA polymerase sigma factor 70 region 4 type 2" evidence="8">
    <location>
        <begin position="122"/>
        <end position="172"/>
    </location>
</feature>
<dbReference type="InterPro" id="IPR014284">
    <property type="entry name" value="RNA_pol_sigma-70_dom"/>
</dbReference>
<dbReference type="Pfam" id="PF04542">
    <property type="entry name" value="Sigma70_r2"/>
    <property type="match status" value="1"/>
</dbReference>
<organism evidence="9 10">
    <name type="scientific">Glaciibacter psychrotolerans</name>
    <dbReference type="NCBI Taxonomy" id="670054"/>
    <lineage>
        <taxon>Bacteria</taxon>
        <taxon>Bacillati</taxon>
        <taxon>Actinomycetota</taxon>
        <taxon>Actinomycetes</taxon>
        <taxon>Micrococcales</taxon>
        <taxon>Microbacteriaceae</taxon>
        <taxon>Glaciibacter</taxon>
    </lineage>
</organism>
<dbReference type="RefSeq" id="WP_179578178.1">
    <property type="nucleotide sequence ID" value="NZ_JACCFM010000001.1"/>
</dbReference>
<evidence type="ECO:0000259" key="7">
    <source>
        <dbReference type="Pfam" id="PF04542"/>
    </source>
</evidence>
<dbReference type="PANTHER" id="PTHR43133">
    <property type="entry name" value="RNA POLYMERASE ECF-TYPE SIGMA FACTO"/>
    <property type="match status" value="1"/>
</dbReference>
<dbReference type="PANTHER" id="PTHR43133:SF62">
    <property type="entry name" value="RNA POLYMERASE SIGMA FACTOR SIGZ"/>
    <property type="match status" value="1"/>
</dbReference>
<dbReference type="InterPro" id="IPR013325">
    <property type="entry name" value="RNA_pol_sigma_r2"/>
</dbReference>
<dbReference type="GO" id="GO:0006950">
    <property type="term" value="P:response to stress"/>
    <property type="evidence" value="ECO:0007669"/>
    <property type="project" value="UniProtKB-ARBA"/>
</dbReference>
<keyword evidence="10" id="KW-1185">Reference proteome</keyword>